<dbReference type="OrthoDB" id="9805416at2"/>
<dbReference type="SUPFAM" id="SSF51735">
    <property type="entry name" value="NAD(P)-binding Rossmann-fold domains"/>
    <property type="match status" value="1"/>
</dbReference>
<evidence type="ECO:0000256" key="6">
    <source>
        <dbReference type="ARBA" id="ARBA00061278"/>
    </source>
</evidence>
<dbReference type="InterPro" id="IPR036291">
    <property type="entry name" value="NAD(P)-bd_dom_sf"/>
</dbReference>
<dbReference type="InterPro" id="IPR006140">
    <property type="entry name" value="D-isomer_DH_NAD-bd"/>
</dbReference>
<organism evidence="13 14">
    <name type="scientific">Marinomonas pollencensis</name>
    <dbReference type="NCBI Taxonomy" id="491954"/>
    <lineage>
        <taxon>Bacteria</taxon>
        <taxon>Pseudomonadati</taxon>
        <taxon>Pseudomonadota</taxon>
        <taxon>Gammaproteobacteria</taxon>
        <taxon>Oceanospirillales</taxon>
        <taxon>Oceanospirillaceae</taxon>
        <taxon>Marinomonas</taxon>
    </lineage>
</organism>
<dbReference type="EMBL" id="QUNG01000015">
    <property type="protein sequence ID" value="REG81306.1"/>
    <property type="molecule type" value="Genomic_DNA"/>
</dbReference>
<name>A0A3E0DF24_9GAMM</name>
<evidence type="ECO:0000256" key="4">
    <source>
        <dbReference type="ARBA" id="ARBA00052239"/>
    </source>
</evidence>
<dbReference type="EC" id="1.1.1.81" evidence="8"/>
<keyword evidence="14" id="KW-1185">Reference proteome</keyword>
<evidence type="ECO:0000256" key="10">
    <source>
        <dbReference type="RuleBase" id="RU003719"/>
    </source>
</evidence>
<dbReference type="CDD" id="cd05301">
    <property type="entry name" value="GDH"/>
    <property type="match status" value="1"/>
</dbReference>
<keyword evidence="2" id="KW-0520">NAD</keyword>
<dbReference type="FunFam" id="3.40.50.720:FF:000026">
    <property type="entry name" value="Glyoxylate/hydroxypyruvate reductase B"/>
    <property type="match status" value="1"/>
</dbReference>
<comment type="catalytic activity">
    <reaction evidence="3">
        <text>(R)-glycerate + NAD(+) = 3-hydroxypyruvate + NADH + H(+)</text>
        <dbReference type="Rhea" id="RHEA:17905"/>
        <dbReference type="ChEBI" id="CHEBI:15378"/>
        <dbReference type="ChEBI" id="CHEBI:16659"/>
        <dbReference type="ChEBI" id="CHEBI:17180"/>
        <dbReference type="ChEBI" id="CHEBI:57540"/>
        <dbReference type="ChEBI" id="CHEBI:57945"/>
        <dbReference type="EC" id="1.1.1.81"/>
    </reaction>
</comment>
<dbReference type="InterPro" id="IPR006139">
    <property type="entry name" value="D-isomer_2_OHA_DH_cat_dom"/>
</dbReference>
<feature type="domain" description="D-isomer specific 2-hydroxyacid dehydrogenase catalytic" evidence="11">
    <location>
        <begin position="5"/>
        <end position="318"/>
    </location>
</feature>
<dbReference type="InterPro" id="IPR029752">
    <property type="entry name" value="D-isomer_DH_CS1"/>
</dbReference>
<comment type="catalytic activity">
    <reaction evidence="5">
        <text>glycolate + NADP(+) = glyoxylate + NADPH + H(+)</text>
        <dbReference type="Rhea" id="RHEA:10992"/>
        <dbReference type="ChEBI" id="CHEBI:15378"/>
        <dbReference type="ChEBI" id="CHEBI:29805"/>
        <dbReference type="ChEBI" id="CHEBI:36655"/>
        <dbReference type="ChEBI" id="CHEBI:57783"/>
        <dbReference type="ChEBI" id="CHEBI:58349"/>
        <dbReference type="EC" id="1.1.1.79"/>
    </reaction>
</comment>
<dbReference type="Gene3D" id="3.40.50.720">
    <property type="entry name" value="NAD(P)-binding Rossmann-like Domain"/>
    <property type="match status" value="2"/>
</dbReference>
<protein>
    <recommendedName>
        <fullName evidence="9">Glyoxylate/hydroxypyruvate reductase B</fullName>
        <ecNumber evidence="7">1.1.1.79</ecNumber>
        <ecNumber evidence="8">1.1.1.81</ecNumber>
    </recommendedName>
</protein>
<dbReference type="Pfam" id="PF02826">
    <property type="entry name" value="2-Hacid_dh_C"/>
    <property type="match status" value="1"/>
</dbReference>
<evidence type="ECO:0000259" key="11">
    <source>
        <dbReference type="Pfam" id="PF00389"/>
    </source>
</evidence>
<feature type="domain" description="D-isomer specific 2-hydroxyacid dehydrogenase NAD-binding" evidence="12">
    <location>
        <begin position="109"/>
        <end position="287"/>
    </location>
</feature>
<accession>A0A3E0DF24</accession>
<dbReference type="GO" id="GO:0016618">
    <property type="term" value="F:hydroxypyruvate reductase [NAD(P)H] activity"/>
    <property type="evidence" value="ECO:0007669"/>
    <property type="project" value="UniProtKB-EC"/>
</dbReference>
<dbReference type="GO" id="GO:0005829">
    <property type="term" value="C:cytosol"/>
    <property type="evidence" value="ECO:0007669"/>
    <property type="project" value="TreeGrafter"/>
</dbReference>
<evidence type="ECO:0000256" key="9">
    <source>
        <dbReference type="ARBA" id="ARBA00073362"/>
    </source>
</evidence>
<dbReference type="PROSITE" id="PS00671">
    <property type="entry name" value="D_2_HYDROXYACID_DH_3"/>
    <property type="match status" value="1"/>
</dbReference>
<evidence type="ECO:0000256" key="8">
    <source>
        <dbReference type="ARBA" id="ARBA00066674"/>
    </source>
</evidence>
<proteinExistence type="inferred from homology"/>
<sequence length="334" mass="36730">MKKKILLYKKIPEQEFQRLAERFDVTYFPIVNDSNRHAFFTALAEAEGIIGSSAAMGADILNKAVKLKAASTISVGTDQFDLAYLAGRGIPLMHTPDVLNETTADTLFTLIMCTARRAIEMSKMVTEGRWTKSIGEQSYGTDVHGKTLGIIGMGRIGYALAKRGHFGFNMKIQYTNRRRNINAEQDLNATYLEMEVLLKTSDFICVMTPLTEHTERLIGAKEFALMKKSAIFINGSRGKVIDEKALINALATGSIRAAGLDVFEVEPLPIDSPLCTLDNAVLFPHIGSATTETRLKMVSCAVDNLIRALEGDISCHCANRHLLDAQDAYTSSAE</sequence>
<evidence type="ECO:0000259" key="12">
    <source>
        <dbReference type="Pfam" id="PF02826"/>
    </source>
</evidence>
<dbReference type="Proteomes" id="UP000256542">
    <property type="component" value="Unassembled WGS sequence"/>
</dbReference>
<gene>
    <name evidence="13" type="ORF">DFP81_11527</name>
</gene>
<reference evidence="13 14" key="1">
    <citation type="submission" date="2018-08" db="EMBL/GenBank/DDBJ databases">
        <title>Genomic Encyclopedia of Type Strains, Phase III (KMG-III): the genomes of soil and plant-associated and newly described type strains.</title>
        <authorList>
            <person name="Whitman W."/>
        </authorList>
    </citation>
    <scope>NUCLEOTIDE SEQUENCE [LARGE SCALE GENOMIC DNA]</scope>
    <source>
        <strain evidence="13 14">CECT 7375</strain>
    </source>
</reference>
<keyword evidence="1 10" id="KW-0560">Oxidoreductase</keyword>
<dbReference type="Pfam" id="PF00389">
    <property type="entry name" value="2-Hacid_dh"/>
    <property type="match status" value="1"/>
</dbReference>
<evidence type="ECO:0000256" key="2">
    <source>
        <dbReference type="ARBA" id="ARBA00023027"/>
    </source>
</evidence>
<dbReference type="PANTHER" id="PTHR10996">
    <property type="entry name" value="2-HYDROXYACID DEHYDROGENASE-RELATED"/>
    <property type="match status" value="1"/>
</dbReference>
<dbReference type="SUPFAM" id="SSF52283">
    <property type="entry name" value="Formate/glycerate dehydrogenase catalytic domain-like"/>
    <property type="match status" value="1"/>
</dbReference>
<comment type="catalytic activity">
    <reaction evidence="4">
        <text>(R)-glycerate + NADP(+) = 3-hydroxypyruvate + NADPH + H(+)</text>
        <dbReference type="Rhea" id="RHEA:18657"/>
        <dbReference type="ChEBI" id="CHEBI:15378"/>
        <dbReference type="ChEBI" id="CHEBI:16659"/>
        <dbReference type="ChEBI" id="CHEBI:17180"/>
        <dbReference type="ChEBI" id="CHEBI:57783"/>
        <dbReference type="ChEBI" id="CHEBI:58349"/>
        <dbReference type="EC" id="1.1.1.81"/>
    </reaction>
</comment>
<evidence type="ECO:0000256" key="3">
    <source>
        <dbReference type="ARBA" id="ARBA00051801"/>
    </source>
</evidence>
<evidence type="ECO:0000256" key="1">
    <source>
        <dbReference type="ARBA" id="ARBA00023002"/>
    </source>
</evidence>
<evidence type="ECO:0000313" key="13">
    <source>
        <dbReference type="EMBL" id="REG81306.1"/>
    </source>
</evidence>
<comment type="caution">
    <text evidence="13">The sequence shown here is derived from an EMBL/GenBank/DDBJ whole genome shotgun (WGS) entry which is preliminary data.</text>
</comment>
<evidence type="ECO:0000313" key="14">
    <source>
        <dbReference type="Proteomes" id="UP000256542"/>
    </source>
</evidence>
<dbReference type="PROSITE" id="PS00065">
    <property type="entry name" value="D_2_HYDROXYACID_DH_1"/>
    <property type="match status" value="1"/>
</dbReference>
<dbReference type="GO" id="GO:0030267">
    <property type="term" value="F:glyoxylate reductase (NADPH) activity"/>
    <property type="evidence" value="ECO:0007669"/>
    <property type="project" value="UniProtKB-EC"/>
</dbReference>
<dbReference type="EC" id="1.1.1.79" evidence="7"/>
<comment type="similarity">
    <text evidence="6">Belongs to the D-isomer specific 2-hydroxyacid dehydrogenase family. GhrB subfamily.</text>
</comment>
<evidence type="ECO:0000256" key="5">
    <source>
        <dbReference type="ARBA" id="ARBA00052769"/>
    </source>
</evidence>
<dbReference type="InterPro" id="IPR050223">
    <property type="entry name" value="D-isomer_2-hydroxyacid_DH"/>
</dbReference>
<dbReference type="InterPro" id="IPR029753">
    <property type="entry name" value="D-isomer_DH_CS"/>
</dbReference>
<dbReference type="AlphaFoldDB" id="A0A3E0DF24"/>
<dbReference type="GO" id="GO:0051287">
    <property type="term" value="F:NAD binding"/>
    <property type="evidence" value="ECO:0007669"/>
    <property type="project" value="InterPro"/>
</dbReference>
<dbReference type="PANTHER" id="PTHR10996:SF283">
    <property type="entry name" value="GLYOXYLATE_HYDROXYPYRUVATE REDUCTASE B"/>
    <property type="match status" value="1"/>
</dbReference>
<evidence type="ECO:0000256" key="7">
    <source>
        <dbReference type="ARBA" id="ARBA00066661"/>
    </source>
</evidence>
<dbReference type="RefSeq" id="WP_115898885.1">
    <property type="nucleotide sequence ID" value="NZ_QUNG01000015.1"/>
</dbReference>